<dbReference type="OMA" id="HDESEWK"/>
<gene>
    <name evidence="2" type="ORF">B5807_09013</name>
</gene>
<dbReference type="Proteomes" id="UP000193240">
    <property type="component" value="Unassembled WGS sequence"/>
</dbReference>
<organism evidence="2 3">
    <name type="scientific">Epicoccum nigrum</name>
    <name type="common">Soil fungus</name>
    <name type="synonym">Epicoccum purpurascens</name>
    <dbReference type="NCBI Taxonomy" id="105696"/>
    <lineage>
        <taxon>Eukaryota</taxon>
        <taxon>Fungi</taxon>
        <taxon>Dikarya</taxon>
        <taxon>Ascomycota</taxon>
        <taxon>Pezizomycotina</taxon>
        <taxon>Dothideomycetes</taxon>
        <taxon>Pleosporomycetidae</taxon>
        <taxon>Pleosporales</taxon>
        <taxon>Pleosporineae</taxon>
        <taxon>Didymellaceae</taxon>
        <taxon>Epicoccum</taxon>
    </lineage>
</organism>
<dbReference type="PANTHER" id="PTHR33112">
    <property type="entry name" value="DOMAIN PROTEIN, PUTATIVE-RELATED"/>
    <property type="match status" value="1"/>
</dbReference>
<evidence type="ECO:0000313" key="2">
    <source>
        <dbReference type="EMBL" id="OSS46712.1"/>
    </source>
</evidence>
<evidence type="ECO:0000313" key="3">
    <source>
        <dbReference type="Proteomes" id="UP000193240"/>
    </source>
</evidence>
<dbReference type="InParanoid" id="A0A1Y2LT11"/>
<accession>A0A1Y2LT11</accession>
<reference evidence="2 3" key="1">
    <citation type="journal article" date="2017" name="Genome Announc.">
        <title>Genome sequence of the saprophytic ascomycete Epicoccum nigrum ICMP 19927 strain isolated from New Zealand.</title>
        <authorList>
            <person name="Fokin M."/>
            <person name="Fleetwood D."/>
            <person name="Weir B.S."/>
            <person name="Villas-Boas S.G."/>
        </authorList>
    </citation>
    <scope>NUCLEOTIDE SEQUENCE [LARGE SCALE GENOMIC DNA]</scope>
    <source>
        <strain evidence="2 3">ICMP 19927</strain>
    </source>
</reference>
<dbReference type="EMBL" id="KZ107850">
    <property type="protein sequence ID" value="OSS46712.1"/>
    <property type="molecule type" value="Genomic_DNA"/>
</dbReference>
<sequence length="296" mass="34783">MVPFSQVCRVCKTILDSPPDFHHYYWKPHHETLDGLQKAFLQRCYFCVTMWKDCDVGCRDTWQDDVASWCPMERYFFREHDSKHELLSLAFSYQIEEKVSYTRFQLTPHDDDEVPPKFSNPYMEHCTSSSLTLERIRDWYLTCCATHTKCNRFVQQDTWSPTRLIDIGLHDESEWKLVLPPASGCPRPLYITLSYRWGSEEDFKLTEENLQSGFHGHIKDLPQTFRDAVLVARLLSVQFLWIDRLCIVQNSKTDWDRESVEMRRVYANSSCNIAASASTSPKGGLFRTRNPQDTRP</sequence>
<proteinExistence type="predicted"/>
<dbReference type="PANTHER" id="PTHR33112:SF16">
    <property type="entry name" value="HETEROKARYON INCOMPATIBILITY DOMAIN-CONTAINING PROTEIN"/>
    <property type="match status" value="1"/>
</dbReference>
<dbReference type="InterPro" id="IPR010730">
    <property type="entry name" value="HET"/>
</dbReference>
<dbReference type="Pfam" id="PF06985">
    <property type="entry name" value="HET"/>
    <property type="match status" value="1"/>
</dbReference>
<keyword evidence="3" id="KW-1185">Reference proteome</keyword>
<evidence type="ECO:0000259" key="1">
    <source>
        <dbReference type="Pfam" id="PF06985"/>
    </source>
</evidence>
<name>A0A1Y2LT11_EPING</name>
<dbReference type="STRING" id="105696.A0A1Y2LT11"/>
<protein>
    <recommendedName>
        <fullName evidence="1">Heterokaryon incompatibility domain-containing protein</fullName>
    </recommendedName>
</protein>
<feature type="domain" description="Heterokaryon incompatibility" evidence="1">
    <location>
        <begin position="190"/>
        <end position="294"/>
    </location>
</feature>
<dbReference type="AlphaFoldDB" id="A0A1Y2LT11"/>